<keyword evidence="3" id="KW-1185">Reference proteome</keyword>
<dbReference type="InterPro" id="IPR001810">
    <property type="entry name" value="F-box_dom"/>
</dbReference>
<feature type="domain" description="F-box" evidence="1">
    <location>
        <begin position="7"/>
        <end position="53"/>
    </location>
</feature>
<protein>
    <recommendedName>
        <fullName evidence="1">F-box domain-containing protein</fullName>
    </recommendedName>
</protein>
<name>A0ABQ8GBU5_9PEZI</name>
<dbReference type="Proteomes" id="UP000774617">
    <property type="component" value="Unassembled WGS sequence"/>
</dbReference>
<dbReference type="PROSITE" id="PS50181">
    <property type="entry name" value="FBOX"/>
    <property type="match status" value="1"/>
</dbReference>
<proteinExistence type="predicted"/>
<sequence>MGMEVRRFEFEQLPLELFSEITRHLGLRDGLLCLALASRALNHAVEQELYAHVTIRHRRAAERFALALWSRPDRRSFVRTARIDSTAHEDSPSEGKWSSWILCPLLMACQNLEKFEMASLSVHASQIPRKDPFEADELLNSQYSFFDAIQMTVLGTPLKERVLTKLTVLRLCFQSEGDGRTGWGVGPELMHIFLSPTLRDISLHRCRLDLCDPETLDLLKYQNFQRSTPLETLRLMYSAADNRVLRKLLSLPRQLKLFHFEPYLGASDEARKSASTSFSDLRALQNLLMQQKDSLQEILLLADKTALESCTGCLDLRYMEKLCSVAGDVFAQDDQAVKLPTAVHRPQNTIDFYTELEKARPDWSHWVKLDEDLLRYQFEKEEDGLTEISPLDRYRLEMDLYGCVLRDAPVASPFDLPTEDDADL</sequence>
<comment type="caution">
    <text evidence="2">The sequence shown here is derived from an EMBL/GenBank/DDBJ whole genome shotgun (WGS) entry which is preliminary data.</text>
</comment>
<evidence type="ECO:0000313" key="2">
    <source>
        <dbReference type="EMBL" id="KAH7049160.1"/>
    </source>
</evidence>
<dbReference type="EMBL" id="JAGTJR010000014">
    <property type="protein sequence ID" value="KAH7049160.1"/>
    <property type="molecule type" value="Genomic_DNA"/>
</dbReference>
<accession>A0ABQ8GBU5</accession>
<reference evidence="2 3" key="1">
    <citation type="journal article" date="2021" name="Nat. Commun.">
        <title>Genetic determinants of endophytism in the Arabidopsis root mycobiome.</title>
        <authorList>
            <person name="Mesny F."/>
            <person name="Miyauchi S."/>
            <person name="Thiergart T."/>
            <person name="Pickel B."/>
            <person name="Atanasova L."/>
            <person name="Karlsson M."/>
            <person name="Huettel B."/>
            <person name="Barry K.W."/>
            <person name="Haridas S."/>
            <person name="Chen C."/>
            <person name="Bauer D."/>
            <person name="Andreopoulos W."/>
            <person name="Pangilinan J."/>
            <person name="LaButti K."/>
            <person name="Riley R."/>
            <person name="Lipzen A."/>
            <person name="Clum A."/>
            <person name="Drula E."/>
            <person name="Henrissat B."/>
            <person name="Kohler A."/>
            <person name="Grigoriev I.V."/>
            <person name="Martin F.M."/>
            <person name="Hacquard S."/>
        </authorList>
    </citation>
    <scope>NUCLEOTIDE SEQUENCE [LARGE SCALE GENOMIC DNA]</scope>
    <source>
        <strain evidence="2 3">MPI-SDFR-AT-0080</strain>
    </source>
</reference>
<evidence type="ECO:0000313" key="3">
    <source>
        <dbReference type="Proteomes" id="UP000774617"/>
    </source>
</evidence>
<organism evidence="2 3">
    <name type="scientific">Macrophomina phaseolina</name>
    <dbReference type="NCBI Taxonomy" id="35725"/>
    <lineage>
        <taxon>Eukaryota</taxon>
        <taxon>Fungi</taxon>
        <taxon>Dikarya</taxon>
        <taxon>Ascomycota</taxon>
        <taxon>Pezizomycotina</taxon>
        <taxon>Dothideomycetes</taxon>
        <taxon>Dothideomycetes incertae sedis</taxon>
        <taxon>Botryosphaeriales</taxon>
        <taxon>Botryosphaeriaceae</taxon>
        <taxon>Macrophomina</taxon>
    </lineage>
</organism>
<evidence type="ECO:0000259" key="1">
    <source>
        <dbReference type="PROSITE" id="PS50181"/>
    </source>
</evidence>
<gene>
    <name evidence="2" type="ORF">B0J12DRAFT_96351</name>
</gene>